<dbReference type="EC" id="2.7.11.1" evidence="1"/>
<dbReference type="Proteomes" id="UP000681720">
    <property type="component" value="Unassembled WGS sequence"/>
</dbReference>
<accession>A0A8S2SRB2</accession>
<evidence type="ECO:0000313" key="12">
    <source>
        <dbReference type="EMBL" id="CAF4245167.1"/>
    </source>
</evidence>
<dbReference type="FunFam" id="3.30.200.20:FF:000003">
    <property type="entry name" value="Non-specific serine/threonine protein kinase"/>
    <property type="match status" value="1"/>
</dbReference>
<keyword evidence="3" id="KW-0808">Transferase</keyword>
<evidence type="ECO:0000313" key="13">
    <source>
        <dbReference type="Proteomes" id="UP000681720"/>
    </source>
</evidence>
<keyword evidence="5" id="KW-0418">Kinase</keyword>
<dbReference type="GO" id="GO:0000226">
    <property type="term" value="P:microtubule cytoskeleton organization"/>
    <property type="evidence" value="ECO:0007669"/>
    <property type="project" value="TreeGrafter"/>
</dbReference>
<dbReference type="AlphaFoldDB" id="A0A8S2SRB2"/>
<organism evidence="12 13">
    <name type="scientific">Rotaria magnacalcarata</name>
    <dbReference type="NCBI Taxonomy" id="392030"/>
    <lineage>
        <taxon>Eukaryota</taxon>
        <taxon>Metazoa</taxon>
        <taxon>Spiralia</taxon>
        <taxon>Gnathifera</taxon>
        <taxon>Rotifera</taxon>
        <taxon>Eurotatoria</taxon>
        <taxon>Bdelloidea</taxon>
        <taxon>Philodinida</taxon>
        <taxon>Philodinidae</taxon>
        <taxon>Rotaria</taxon>
    </lineage>
</organism>
<dbReference type="FunFam" id="1.10.510.10:FF:000002">
    <property type="entry name" value="Non-specific serine/threonine protein kinase"/>
    <property type="match status" value="1"/>
</dbReference>
<evidence type="ECO:0000256" key="6">
    <source>
        <dbReference type="ARBA" id="ARBA00022840"/>
    </source>
</evidence>
<reference evidence="12" key="1">
    <citation type="submission" date="2021-02" db="EMBL/GenBank/DDBJ databases">
        <authorList>
            <person name="Nowell W R."/>
        </authorList>
    </citation>
    <scope>NUCLEOTIDE SEQUENCE</scope>
</reference>
<dbReference type="PANTHER" id="PTHR24346">
    <property type="entry name" value="MAP/MICROTUBULE AFFINITY-REGULATING KINASE"/>
    <property type="match status" value="1"/>
</dbReference>
<dbReference type="EMBL" id="CAJOBJ010026137">
    <property type="protein sequence ID" value="CAF4245167.1"/>
    <property type="molecule type" value="Genomic_DNA"/>
</dbReference>
<dbReference type="PROSITE" id="PS00108">
    <property type="entry name" value="PROTEIN_KINASE_ST"/>
    <property type="match status" value="1"/>
</dbReference>
<dbReference type="CDD" id="cd14338">
    <property type="entry name" value="UBA_SIK"/>
    <property type="match status" value="1"/>
</dbReference>
<dbReference type="InterPro" id="IPR000719">
    <property type="entry name" value="Prot_kinase_dom"/>
</dbReference>
<dbReference type="InterPro" id="IPR057380">
    <property type="entry name" value="UBA_SIK1/2/3"/>
</dbReference>
<keyword evidence="2" id="KW-0723">Serine/threonine-protein kinase</keyword>
<dbReference type="PANTHER" id="PTHR24346:SF42">
    <property type="entry name" value="SERINE_THREONINE-PROTEIN KINASE SIK3"/>
    <property type="match status" value="1"/>
</dbReference>
<protein>
    <recommendedName>
        <fullName evidence="1">non-specific serine/threonine protein kinase</fullName>
        <ecNumber evidence="1">2.7.11.1</ecNumber>
    </recommendedName>
</protein>
<sequence>MFSEPQFSSVSAILSIPIFPISSKSTSLSSTASHARTSTITLNSYLRSDVPPSLPPPPPPSPPPQSNITENYFQQQPQYRQMKIGKYFLEKTIGKGNFAVVKLATHCDTQQKVFNSILIDDLNPGDHKKLEREIAVMKSLIHPYIIRLYEVMESKNLIYLVTEYAANGELLDLLIREKRLSEPKAKEKFRQLVLAVEYIHSKNIVHRDLKAENLLLDSQGNIKVADFGFANVFYPDSKLQTFCGSPPYAAPELYQCLPYSPEKVDIWSLGVLLYVFVCGHLPFDSNNLADLRKRVLSGNYRLPFYLSSDCNSLISHMLTVDPNQRYTINDIKKHSWFTSHDSDVSDLTCQTQLVPNCQLTNAILDHAESLGYNRAQILKSVNGNSYDSDAAIWHLLLEKFQQACQIDSRTRPNVKILDGVFHF</sequence>
<evidence type="ECO:0000256" key="3">
    <source>
        <dbReference type="ARBA" id="ARBA00022679"/>
    </source>
</evidence>
<feature type="compositionally biased region" description="Pro residues" evidence="10">
    <location>
        <begin position="52"/>
        <end position="65"/>
    </location>
</feature>
<name>A0A8S2SRB2_9BILA</name>
<evidence type="ECO:0000256" key="8">
    <source>
        <dbReference type="ARBA" id="ARBA00047899"/>
    </source>
</evidence>
<dbReference type="GO" id="GO:0005524">
    <property type="term" value="F:ATP binding"/>
    <property type="evidence" value="ECO:0007669"/>
    <property type="project" value="UniProtKB-KW"/>
</dbReference>
<dbReference type="GO" id="GO:0050321">
    <property type="term" value="F:tau-protein kinase activity"/>
    <property type="evidence" value="ECO:0007669"/>
    <property type="project" value="TreeGrafter"/>
</dbReference>
<comment type="caution">
    <text evidence="12">The sequence shown here is derived from an EMBL/GenBank/DDBJ whole genome shotgun (WGS) entry which is preliminary data.</text>
</comment>
<keyword evidence="4" id="KW-0547">Nucleotide-binding</keyword>
<dbReference type="Pfam" id="PF00069">
    <property type="entry name" value="Pkinase"/>
    <property type="match status" value="1"/>
</dbReference>
<feature type="domain" description="Protein kinase" evidence="11">
    <location>
        <begin position="87"/>
        <end position="337"/>
    </location>
</feature>
<evidence type="ECO:0000256" key="10">
    <source>
        <dbReference type="SAM" id="MobiDB-lite"/>
    </source>
</evidence>
<dbReference type="InterPro" id="IPR008271">
    <property type="entry name" value="Ser/Thr_kinase_AS"/>
</dbReference>
<dbReference type="PROSITE" id="PS50011">
    <property type="entry name" value="PROTEIN_KINASE_DOM"/>
    <property type="match status" value="1"/>
</dbReference>
<dbReference type="SMART" id="SM00220">
    <property type="entry name" value="S_TKc"/>
    <property type="match status" value="1"/>
</dbReference>
<evidence type="ECO:0000259" key="11">
    <source>
        <dbReference type="PROSITE" id="PS50011"/>
    </source>
</evidence>
<dbReference type="InterPro" id="IPR011009">
    <property type="entry name" value="Kinase-like_dom_sf"/>
</dbReference>
<evidence type="ECO:0000256" key="2">
    <source>
        <dbReference type="ARBA" id="ARBA00022527"/>
    </source>
</evidence>
<comment type="catalytic activity">
    <reaction evidence="8">
        <text>L-threonyl-[protein] + ATP = O-phospho-L-threonyl-[protein] + ADP + H(+)</text>
        <dbReference type="Rhea" id="RHEA:46608"/>
        <dbReference type="Rhea" id="RHEA-COMP:11060"/>
        <dbReference type="Rhea" id="RHEA-COMP:11605"/>
        <dbReference type="ChEBI" id="CHEBI:15378"/>
        <dbReference type="ChEBI" id="CHEBI:30013"/>
        <dbReference type="ChEBI" id="CHEBI:30616"/>
        <dbReference type="ChEBI" id="CHEBI:61977"/>
        <dbReference type="ChEBI" id="CHEBI:456216"/>
        <dbReference type="EC" id="2.7.11.1"/>
    </reaction>
</comment>
<evidence type="ECO:0000256" key="9">
    <source>
        <dbReference type="ARBA" id="ARBA00048679"/>
    </source>
</evidence>
<gene>
    <name evidence="12" type="ORF">GIL414_LOCUS23439</name>
</gene>
<evidence type="ECO:0000256" key="5">
    <source>
        <dbReference type="ARBA" id="ARBA00022777"/>
    </source>
</evidence>
<dbReference type="Pfam" id="PF23312">
    <property type="entry name" value="UBA_SIK3"/>
    <property type="match status" value="1"/>
</dbReference>
<dbReference type="GO" id="GO:0035556">
    <property type="term" value="P:intracellular signal transduction"/>
    <property type="evidence" value="ECO:0007669"/>
    <property type="project" value="TreeGrafter"/>
</dbReference>
<evidence type="ECO:0000256" key="4">
    <source>
        <dbReference type="ARBA" id="ARBA00022741"/>
    </source>
</evidence>
<proteinExistence type="inferred from homology"/>
<feature type="region of interest" description="Disordered" evidence="10">
    <location>
        <begin position="46"/>
        <end position="69"/>
    </location>
</feature>
<dbReference type="Gene3D" id="1.10.510.10">
    <property type="entry name" value="Transferase(Phosphotransferase) domain 1"/>
    <property type="match status" value="1"/>
</dbReference>
<evidence type="ECO:0000256" key="1">
    <source>
        <dbReference type="ARBA" id="ARBA00012513"/>
    </source>
</evidence>
<dbReference type="SUPFAM" id="SSF56112">
    <property type="entry name" value="Protein kinase-like (PK-like)"/>
    <property type="match status" value="1"/>
</dbReference>
<comment type="similarity">
    <text evidence="7">Belongs to the protein kinase superfamily. CAMK Ser/Thr protein kinase family. Smok subfamily.</text>
</comment>
<dbReference type="GO" id="GO:0005737">
    <property type="term" value="C:cytoplasm"/>
    <property type="evidence" value="ECO:0007669"/>
    <property type="project" value="TreeGrafter"/>
</dbReference>
<comment type="catalytic activity">
    <reaction evidence="9">
        <text>L-seryl-[protein] + ATP = O-phospho-L-seryl-[protein] + ADP + H(+)</text>
        <dbReference type="Rhea" id="RHEA:17989"/>
        <dbReference type="Rhea" id="RHEA-COMP:9863"/>
        <dbReference type="Rhea" id="RHEA-COMP:11604"/>
        <dbReference type="ChEBI" id="CHEBI:15378"/>
        <dbReference type="ChEBI" id="CHEBI:29999"/>
        <dbReference type="ChEBI" id="CHEBI:30616"/>
        <dbReference type="ChEBI" id="CHEBI:83421"/>
        <dbReference type="ChEBI" id="CHEBI:456216"/>
        <dbReference type="EC" id="2.7.11.1"/>
    </reaction>
</comment>
<evidence type="ECO:0000256" key="7">
    <source>
        <dbReference type="ARBA" id="ARBA00038181"/>
    </source>
</evidence>
<keyword evidence="6" id="KW-0067">ATP-binding</keyword>